<name>A0A078JVW8_BRANA</name>
<dbReference type="PaxDb" id="3708-A0A078JVW8"/>
<evidence type="ECO:0000313" key="2">
    <source>
        <dbReference type="Proteomes" id="UP000028999"/>
    </source>
</evidence>
<dbReference type="Proteomes" id="UP000028999">
    <property type="component" value="Unassembled WGS sequence"/>
</dbReference>
<dbReference type="EMBL" id="LK040047">
    <property type="protein sequence ID" value="CDY69681.1"/>
    <property type="molecule type" value="Genomic_DNA"/>
</dbReference>
<accession>A0A078JVW8</accession>
<gene>
    <name evidence="1" type="primary">BnaCnng64750D</name>
    <name evidence="1" type="ORF">GSBRNA2T00091486001</name>
</gene>
<reference evidence="1 2" key="1">
    <citation type="journal article" date="2014" name="Science">
        <title>Plant genetics. Early allopolyploid evolution in the post-Neolithic Brassica napus oilseed genome.</title>
        <authorList>
            <person name="Chalhoub B."/>
            <person name="Denoeud F."/>
            <person name="Liu S."/>
            <person name="Parkin I.A."/>
            <person name="Tang H."/>
            <person name="Wang X."/>
            <person name="Chiquet J."/>
            <person name="Belcram H."/>
            <person name="Tong C."/>
            <person name="Samans B."/>
            <person name="Correa M."/>
            <person name="Da Silva C."/>
            <person name="Just J."/>
            <person name="Falentin C."/>
            <person name="Koh C.S."/>
            <person name="Le Clainche I."/>
            <person name="Bernard M."/>
            <person name="Bento P."/>
            <person name="Noel B."/>
            <person name="Labadie K."/>
            <person name="Alberti A."/>
            <person name="Charles M."/>
            <person name="Arnaud D."/>
            <person name="Guo H."/>
            <person name="Daviaud C."/>
            <person name="Alamery S."/>
            <person name="Jabbari K."/>
            <person name="Zhao M."/>
            <person name="Edger P.P."/>
            <person name="Chelaifa H."/>
            <person name="Tack D."/>
            <person name="Lassalle G."/>
            <person name="Mestiri I."/>
            <person name="Schnel N."/>
            <person name="Le Paslier M.C."/>
            <person name="Fan G."/>
            <person name="Renault V."/>
            <person name="Bayer P.E."/>
            <person name="Golicz A.A."/>
            <person name="Manoli S."/>
            <person name="Lee T.H."/>
            <person name="Thi V.H."/>
            <person name="Chalabi S."/>
            <person name="Hu Q."/>
            <person name="Fan C."/>
            <person name="Tollenaere R."/>
            <person name="Lu Y."/>
            <person name="Battail C."/>
            <person name="Shen J."/>
            <person name="Sidebottom C.H."/>
            <person name="Wang X."/>
            <person name="Canaguier A."/>
            <person name="Chauveau A."/>
            <person name="Berard A."/>
            <person name="Deniot G."/>
            <person name="Guan M."/>
            <person name="Liu Z."/>
            <person name="Sun F."/>
            <person name="Lim Y.P."/>
            <person name="Lyons E."/>
            <person name="Town C.D."/>
            <person name="Bancroft I."/>
            <person name="Wang X."/>
            <person name="Meng J."/>
            <person name="Ma J."/>
            <person name="Pires J.C."/>
            <person name="King G.J."/>
            <person name="Brunel D."/>
            <person name="Delourme R."/>
            <person name="Renard M."/>
            <person name="Aury J.M."/>
            <person name="Adams K.L."/>
            <person name="Batley J."/>
            <person name="Snowdon R.J."/>
            <person name="Tost J."/>
            <person name="Edwards D."/>
            <person name="Zhou Y."/>
            <person name="Hua W."/>
            <person name="Sharpe A.G."/>
            <person name="Paterson A.H."/>
            <person name="Guan C."/>
            <person name="Wincker P."/>
        </authorList>
    </citation>
    <scope>NUCLEOTIDE SEQUENCE [LARGE SCALE GENOMIC DNA]</scope>
    <source>
        <strain evidence="2">cv. Darmor-bzh</strain>
    </source>
</reference>
<sequence>MNASVHVNVSDS</sequence>
<protein>
    <submittedName>
        <fullName evidence="1">BnaCnng64750D protein</fullName>
    </submittedName>
</protein>
<evidence type="ECO:0000313" key="1">
    <source>
        <dbReference type="EMBL" id="CDY69681.1"/>
    </source>
</evidence>
<organism evidence="1 2">
    <name type="scientific">Brassica napus</name>
    <name type="common">Rape</name>
    <dbReference type="NCBI Taxonomy" id="3708"/>
    <lineage>
        <taxon>Eukaryota</taxon>
        <taxon>Viridiplantae</taxon>
        <taxon>Streptophyta</taxon>
        <taxon>Embryophyta</taxon>
        <taxon>Tracheophyta</taxon>
        <taxon>Spermatophyta</taxon>
        <taxon>Magnoliopsida</taxon>
        <taxon>eudicotyledons</taxon>
        <taxon>Gunneridae</taxon>
        <taxon>Pentapetalae</taxon>
        <taxon>rosids</taxon>
        <taxon>malvids</taxon>
        <taxon>Brassicales</taxon>
        <taxon>Brassicaceae</taxon>
        <taxon>Brassiceae</taxon>
        <taxon>Brassica</taxon>
    </lineage>
</organism>
<proteinExistence type="predicted"/>
<keyword evidence="2" id="KW-1185">Reference proteome</keyword>